<organism evidence="2 3">
    <name type="scientific">Shewanella japonica</name>
    <dbReference type="NCBI Taxonomy" id="93973"/>
    <lineage>
        <taxon>Bacteria</taxon>
        <taxon>Pseudomonadati</taxon>
        <taxon>Pseudomonadota</taxon>
        <taxon>Gammaproteobacteria</taxon>
        <taxon>Alteromonadales</taxon>
        <taxon>Shewanellaceae</taxon>
        <taxon>Shewanella</taxon>
    </lineage>
</organism>
<dbReference type="EMBL" id="CP020472">
    <property type="protein sequence ID" value="ARD21237.1"/>
    <property type="molecule type" value="Genomic_DNA"/>
</dbReference>
<proteinExistence type="predicted"/>
<sequence>MTFTKNWITSFPKQALSIGISVMALNFPVNALAEEFQSVEESEQQQILTGKAIFKKYGIADDLPKLGLNSLVQGEHLVEHVKRSTKVGDEERKSEVFLIQNTDEKGNIDLRIKYDPAKLDENEDIIKEIEANTKIEYRLRNYAQSYDPNSVTATELGNGQVEIAFNYSKFGLPQDIAYFRFMRVKITVENNQPVKMIIKNTRDFAYQNYRINDYHQVVNFETYDNGNVGVKNKRIEANGENSKGTAVSIATIVEPVAFYDGDMEATVVNQERLSQVSDPRYKEESVKLDRVFPLMGDLVRRQGIDVPLPFGVSVAYRNQDMNFGFSDFDIMGANLNEFFDPFKSVAQVNAESLSLRGDVNILPFWNVFGYVGKINVDAKVDAEYTGEIGRQLQDKLNNKLPGLGNAFCNELSALCNSGTLNVPLHLEYDLMGVGTTLSVGYKQFFASVTGSYSRTRMVGTDKWGDGILTVQPMLGYQLADYRAQIFVGAEYQGLKPNMEGSIQGVELGGEEFFYNVGVDLDKWAYLVGFNKQFGKHYNLTVLYNKGETRNAVTLNFGYHF</sequence>
<reference evidence="2 3" key="1">
    <citation type="submission" date="2017-03" db="EMBL/GenBank/DDBJ databases">
        <title>Genome sequencing of Shewanella japonica KCTC 22435.</title>
        <authorList>
            <person name="Kim K.M."/>
        </authorList>
    </citation>
    <scope>NUCLEOTIDE SEQUENCE [LARGE SCALE GENOMIC DNA]</scope>
    <source>
        <strain evidence="2 3">KCTC 22435</strain>
    </source>
</reference>
<evidence type="ECO:0000256" key="1">
    <source>
        <dbReference type="SAM" id="SignalP"/>
    </source>
</evidence>
<feature type="signal peptide" evidence="1">
    <location>
        <begin position="1"/>
        <end position="33"/>
    </location>
</feature>
<dbReference type="Proteomes" id="UP000191820">
    <property type="component" value="Chromosome"/>
</dbReference>
<feature type="chain" id="PRO_5046379832" description="Hemin-binding protein" evidence="1">
    <location>
        <begin position="34"/>
        <end position="560"/>
    </location>
</feature>
<evidence type="ECO:0000313" key="2">
    <source>
        <dbReference type="EMBL" id="ARD21237.1"/>
    </source>
</evidence>
<name>A0ABN4YK89_9GAMM</name>
<evidence type="ECO:0000313" key="3">
    <source>
        <dbReference type="Proteomes" id="UP000191820"/>
    </source>
</evidence>
<protein>
    <recommendedName>
        <fullName evidence="4">Hemin-binding protein</fullName>
    </recommendedName>
</protein>
<gene>
    <name evidence="2" type="ORF">SJ2017_0906</name>
</gene>
<accession>A0ABN4YK89</accession>
<evidence type="ECO:0008006" key="4">
    <source>
        <dbReference type="Google" id="ProtNLM"/>
    </source>
</evidence>
<keyword evidence="1" id="KW-0732">Signal</keyword>
<keyword evidence="3" id="KW-1185">Reference proteome</keyword>
<dbReference type="RefSeq" id="WP_080915025.1">
    <property type="nucleotide sequence ID" value="NZ_CP020472.1"/>
</dbReference>